<reference evidence="1 2" key="1">
    <citation type="journal article" date="2019" name="Sci. Rep.">
        <title>Orb-weaving spider Araneus ventricosus genome elucidates the spidroin gene catalogue.</title>
        <authorList>
            <person name="Kono N."/>
            <person name="Nakamura H."/>
            <person name="Ohtoshi R."/>
            <person name="Moran D.A.P."/>
            <person name="Shinohara A."/>
            <person name="Yoshida Y."/>
            <person name="Fujiwara M."/>
            <person name="Mori M."/>
            <person name="Tomita M."/>
            <person name="Arakawa K."/>
        </authorList>
    </citation>
    <scope>NUCLEOTIDE SEQUENCE [LARGE SCALE GENOMIC DNA]</scope>
</reference>
<dbReference type="EMBL" id="BGPR01002414">
    <property type="protein sequence ID" value="GBM73015.1"/>
    <property type="molecule type" value="Genomic_DNA"/>
</dbReference>
<protein>
    <submittedName>
        <fullName evidence="1">Uncharacterized protein</fullName>
    </submittedName>
</protein>
<evidence type="ECO:0000313" key="1">
    <source>
        <dbReference type="EMBL" id="GBM73015.1"/>
    </source>
</evidence>
<dbReference type="AlphaFoldDB" id="A0A4Y2I5X4"/>
<comment type="caution">
    <text evidence="1">The sequence shown here is derived from an EMBL/GenBank/DDBJ whole genome shotgun (WGS) entry which is preliminary data.</text>
</comment>
<dbReference type="OrthoDB" id="6431550at2759"/>
<name>A0A4Y2I5X4_ARAVE</name>
<sequence length="477" mass="56515">MEGQVRTLQQMALRKLALNLWNAFLAESGPSLTLTQDQLEFAINKVQDKVPLIGLPRSITGKLIKEITPIGVEIRRWRKYHRLLIPSQVSRNALNQLCWTSQGTVDYRKTAEGLIRQEHVDDFNGYKLSCLYCFEDDIRKFWSKIPENCKRLYYSENTPLRDLDRRQVNLIQVWSHFLEGDTNLLMDENEDEPQRIFQYAFKRAAYSGNKAATEYFFQKLTDLQKEVCLVKTAQRVIRKRVHHVFIKPQHRFPRKKFCDVLIYLLSQMSEVKQIEVFKKRPGGTLICFLDWPWQDLFFKVAGHLWPFLSSRECQEVLYRLSINRKHPEYNYESIFGEFFPTAYGLYRNDFINNLWHWHEPWFPGLFLSDMRECIKLVLGSLSAAEREGFIVSDCGVSLCWMLLVEEKWFLLELFVKECTLSKEAKIELKDSLREEWEIGDRIGDWEKFLQVMDNLDGSASNKRFIEESETEQPNKKR</sequence>
<proteinExistence type="predicted"/>
<dbReference type="Proteomes" id="UP000499080">
    <property type="component" value="Unassembled WGS sequence"/>
</dbReference>
<gene>
    <name evidence="1" type="ORF">AVEN_66230_1</name>
</gene>
<evidence type="ECO:0000313" key="2">
    <source>
        <dbReference type="Proteomes" id="UP000499080"/>
    </source>
</evidence>
<accession>A0A4Y2I5X4</accession>
<keyword evidence="2" id="KW-1185">Reference proteome</keyword>
<organism evidence="1 2">
    <name type="scientific">Araneus ventricosus</name>
    <name type="common">Orbweaver spider</name>
    <name type="synonym">Epeira ventricosa</name>
    <dbReference type="NCBI Taxonomy" id="182803"/>
    <lineage>
        <taxon>Eukaryota</taxon>
        <taxon>Metazoa</taxon>
        <taxon>Ecdysozoa</taxon>
        <taxon>Arthropoda</taxon>
        <taxon>Chelicerata</taxon>
        <taxon>Arachnida</taxon>
        <taxon>Araneae</taxon>
        <taxon>Araneomorphae</taxon>
        <taxon>Entelegynae</taxon>
        <taxon>Araneoidea</taxon>
        <taxon>Araneidae</taxon>
        <taxon>Araneus</taxon>
    </lineage>
</organism>